<keyword evidence="9" id="KW-1185">Reference proteome</keyword>
<dbReference type="CDD" id="cd08010">
    <property type="entry name" value="MltG_like"/>
    <property type="match status" value="1"/>
</dbReference>
<proteinExistence type="inferred from homology"/>
<evidence type="ECO:0000256" key="1">
    <source>
        <dbReference type="ARBA" id="ARBA00022475"/>
    </source>
</evidence>
<dbReference type="Gene3D" id="3.30.160.60">
    <property type="entry name" value="Classic Zinc Finger"/>
    <property type="match status" value="1"/>
</dbReference>
<evidence type="ECO:0000256" key="4">
    <source>
        <dbReference type="ARBA" id="ARBA00023136"/>
    </source>
</evidence>
<dbReference type="Pfam" id="PF02618">
    <property type="entry name" value="YceG"/>
    <property type="match status" value="1"/>
</dbReference>
<keyword evidence="2 7" id="KW-0812">Transmembrane</keyword>
<dbReference type="GO" id="GO:0071555">
    <property type="term" value="P:cell wall organization"/>
    <property type="evidence" value="ECO:0007669"/>
    <property type="project" value="UniProtKB-KW"/>
</dbReference>
<keyword evidence="6 7" id="KW-0961">Cell wall biogenesis/degradation</keyword>
<sequence length="331" mass="36461">MRRLLFLFFLLILLLFAAAGYTLLVPAGPSSETFVDITPGTPTMRIAALLKQDGLVRSKFVFLALHLAKGGTIKAGEYRFDHPARMAEVYDRLRRGDVYTLSLTIPEGSNLFDIAARVEASKLGTKAAFLDAAKQNVSLVADLDPSAPSLEGYLFPDTYRFQRTSTPVEILATMVRRFRTRSAEIGLSSGYHQVVTLASLVEKETPIDFERPLVASVFSNRLSRDMPLMTDPSVIYAALLDGRYRGTIYESDLQADSSYNTYKHPGLPPGPICNPGIASLRAAMHPTRTDYLYFVAAGADPSGHSRFSATLEEHAQNVQAYRRALRSSGSR</sequence>
<dbReference type="EMBL" id="QVQT01000004">
    <property type="protein sequence ID" value="RFU16115.1"/>
    <property type="molecule type" value="Genomic_DNA"/>
</dbReference>
<dbReference type="Proteomes" id="UP000264702">
    <property type="component" value="Unassembled WGS sequence"/>
</dbReference>
<evidence type="ECO:0000256" key="6">
    <source>
        <dbReference type="ARBA" id="ARBA00023316"/>
    </source>
</evidence>
<dbReference type="OrthoDB" id="9814591at2"/>
<keyword evidence="4 7" id="KW-0472">Membrane</keyword>
<evidence type="ECO:0000313" key="9">
    <source>
        <dbReference type="Proteomes" id="UP000264702"/>
    </source>
</evidence>
<gene>
    <name evidence="7 8" type="primary">mltG</name>
    <name evidence="8" type="ORF">D0Y96_11885</name>
</gene>
<dbReference type="Gene3D" id="3.30.1490.480">
    <property type="entry name" value="Endolytic murein transglycosylase"/>
    <property type="match status" value="1"/>
</dbReference>
<comment type="caution">
    <text evidence="8">The sequence shown here is derived from an EMBL/GenBank/DDBJ whole genome shotgun (WGS) entry which is preliminary data.</text>
</comment>
<dbReference type="RefSeq" id="WP_117300144.1">
    <property type="nucleotide sequence ID" value="NZ_QVQT02000004.1"/>
</dbReference>
<dbReference type="GO" id="GO:0005886">
    <property type="term" value="C:plasma membrane"/>
    <property type="evidence" value="ECO:0007669"/>
    <property type="project" value="UniProtKB-UniRule"/>
</dbReference>
<dbReference type="EC" id="4.2.2.29" evidence="7"/>
<dbReference type="AlphaFoldDB" id="A0A372IML9"/>
<keyword evidence="3 7" id="KW-1133">Transmembrane helix</keyword>
<dbReference type="InterPro" id="IPR003770">
    <property type="entry name" value="MLTG-like"/>
</dbReference>
<accession>A0A372IML9</accession>
<evidence type="ECO:0000256" key="3">
    <source>
        <dbReference type="ARBA" id="ARBA00022989"/>
    </source>
</evidence>
<comment type="catalytic activity">
    <reaction evidence="7">
        <text>a peptidoglycan chain = a peptidoglycan chain with N-acetyl-1,6-anhydromuramyl-[peptide] at the reducing end + a peptidoglycan chain with N-acetylglucosamine at the non-reducing end.</text>
        <dbReference type="EC" id="4.2.2.29"/>
    </reaction>
</comment>
<dbReference type="GO" id="GO:0009252">
    <property type="term" value="P:peptidoglycan biosynthetic process"/>
    <property type="evidence" value="ECO:0007669"/>
    <property type="project" value="UniProtKB-UniRule"/>
</dbReference>
<dbReference type="NCBIfam" id="TIGR00247">
    <property type="entry name" value="endolytic transglycosylase MltG"/>
    <property type="match status" value="1"/>
</dbReference>
<dbReference type="PANTHER" id="PTHR30518:SF2">
    <property type="entry name" value="ENDOLYTIC MUREIN TRANSGLYCOSYLASE"/>
    <property type="match status" value="1"/>
</dbReference>
<dbReference type="PANTHER" id="PTHR30518">
    <property type="entry name" value="ENDOLYTIC MUREIN TRANSGLYCOSYLASE"/>
    <property type="match status" value="1"/>
</dbReference>
<evidence type="ECO:0000313" key="8">
    <source>
        <dbReference type="EMBL" id="RFU16115.1"/>
    </source>
</evidence>
<name>A0A372IML9_9BACT</name>
<reference evidence="8 9" key="1">
    <citation type="submission" date="2018-08" db="EMBL/GenBank/DDBJ databases">
        <title>Acidipila sp. 4G-K13, an acidobacterium isolated from forest soil.</title>
        <authorList>
            <person name="Gao Z.-H."/>
            <person name="Qiu L.-H."/>
        </authorList>
    </citation>
    <scope>NUCLEOTIDE SEQUENCE [LARGE SCALE GENOMIC DNA]</scope>
    <source>
        <strain evidence="8 9">4G-K13</strain>
    </source>
</reference>
<comment type="function">
    <text evidence="7">Functions as a peptidoglycan terminase that cleaves nascent peptidoglycan strands endolytically to terminate their elongation.</text>
</comment>
<keyword evidence="1 7" id="KW-1003">Cell membrane</keyword>
<dbReference type="GO" id="GO:0008932">
    <property type="term" value="F:lytic endotransglycosylase activity"/>
    <property type="evidence" value="ECO:0007669"/>
    <property type="project" value="UniProtKB-UniRule"/>
</dbReference>
<dbReference type="HAMAP" id="MF_02065">
    <property type="entry name" value="MltG"/>
    <property type="match status" value="1"/>
</dbReference>
<evidence type="ECO:0000256" key="5">
    <source>
        <dbReference type="ARBA" id="ARBA00023239"/>
    </source>
</evidence>
<protein>
    <recommendedName>
        <fullName evidence="7">Endolytic murein transglycosylase</fullName>
        <ecNumber evidence="7">4.2.2.29</ecNumber>
    </recommendedName>
    <alternativeName>
        <fullName evidence="7">Peptidoglycan lytic transglycosylase</fullName>
    </alternativeName>
    <alternativeName>
        <fullName evidence="7">Peptidoglycan polymerization terminase</fullName>
    </alternativeName>
</protein>
<feature type="site" description="Important for catalytic activity" evidence="7">
    <location>
        <position position="204"/>
    </location>
</feature>
<comment type="similarity">
    <text evidence="7">Belongs to the transglycosylase MltG family.</text>
</comment>
<organism evidence="8 9">
    <name type="scientific">Paracidobacterium acidisoli</name>
    <dbReference type="NCBI Taxonomy" id="2303751"/>
    <lineage>
        <taxon>Bacteria</taxon>
        <taxon>Pseudomonadati</taxon>
        <taxon>Acidobacteriota</taxon>
        <taxon>Terriglobia</taxon>
        <taxon>Terriglobales</taxon>
        <taxon>Acidobacteriaceae</taxon>
        <taxon>Paracidobacterium</taxon>
    </lineage>
</organism>
<evidence type="ECO:0000256" key="2">
    <source>
        <dbReference type="ARBA" id="ARBA00022692"/>
    </source>
</evidence>
<keyword evidence="5 7" id="KW-0456">Lyase</keyword>
<evidence type="ECO:0000256" key="7">
    <source>
        <dbReference type="HAMAP-Rule" id="MF_02065"/>
    </source>
</evidence>